<evidence type="ECO:0000313" key="1">
    <source>
        <dbReference type="EMBL" id="RXI96544.1"/>
    </source>
</evidence>
<name>A0A4Q0VNB1_9BACI</name>
<proteinExistence type="predicted"/>
<comment type="caution">
    <text evidence="1">The sequence shown here is derived from an EMBL/GenBank/DDBJ whole genome shotgun (WGS) entry which is preliminary data.</text>
</comment>
<dbReference type="Proteomes" id="UP000290649">
    <property type="component" value="Unassembled WGS sequence"/>
</dbReference>
<sequence length="226" mass="25802">MRRIWPGSILSYSQYGHLKIPKELKCKCPHCSKNAQFNLKADSHANRIGMFSKGNCSECKSLTSFVIMLSHLNEATNDEVKVYIYDHKMPFEQVENEAKIPGDLVRVYRSALNAHQLQDPFATAVLTKRVFESVMKSFLGEKAKGQALSTQVESLSKHLDLTKPLVTLSQLIRPDSHFHQILELDRDLDEDMATLMIELLDGIIEYLYILPSKIELTHDKIQQKLS</sequence>
<keyword evidence="2" id="KW-1185">Reference proteome</keyword>
<protein>
    <recommendedName>
        <fullName evidence="3">DUF4145 domain-containing protein</fullName>
    </recommendedName>
</protein>
<dbReference type="OrthoDB" id="979709at2"/>
<dbReference type="EMBL" id="QOUX01000047">
    <property type="protein sequence ID" value="RXI96544.1"/>
    <property type="molecule type" value="Genomic_DNA"/>
</dbReference>
<gene>
    <name evidence="1" type="ORF">DS745_22830</name>
</gene>
<dbReference type="AlphaFoldDB" id="A0A4Q0VNB1"/>
<reference evidence="1 2" key="1">
    <citation type="journal article" date="2019" name="Int. J. Syst. Evol. Microbiol.">
        <title>Anaerobacillus alkaliphilus sp. nov., a novel alkaliphilic and moderately halophilic bacterium.</title>
        <authorList>
            <person name="Borsodi A.K."/>
            <person name="Aszalos J.M."/>
            <person name="Bihari P."/>
            <person name="Nagy I."/>
            <person name="Schumann P."/>
            <person name="Sproer C."/>
            <person name="Kovacs A.L."/>
            <person name="Boka K."/>
            <person name="Dobosy P."/>
            <person name="Ovari M."/>
            <person name="Szili-Kovacs T."/>
            <person name="Toth E."/>
        </authorList>
    </citation>
    <scope>NUCLEOTIDE SEQUENCE [LARGE SCALE GENOMIC DNA]</scope>
    <source>
        <strain evidence="1 2">B16-10</strain>
    </source>
</reference>
<evidence type="ECO:0008006" key="3">
    <source>
        <dbReference type="Google" id="ProtNLM"/>
    </source>
</evidence>
<accession>A0A4Q0VNB1</accession>
<organism evidence="1 2">
    <name type="scientific">Anaerobacillus alkaliphilus</name>
    <dbReference type="NCBI Taxonomy" id="1548597"/>
    <lineage>
        <taxon>Bacteria</taxon>
        <taxon>Bacillati</taxon>
        <taxon>Bacillota</taxon>
        <taxon>Bacilli</taxon>
        <taxon>Bacillales</taxon>
        <taxon>Bacillaceae</taxon>
        <taxon>Anaerobacillus</taxon>
    </lineage>
</organism>
<evidence type="ECO:0000313" key="2">
    <source>
        <dbReference type="Proteomes" id="UP000290649"/>
    </source>
</evidence>
<dbReference type="RefSeq" id="WP_129080520.1">
    <property type="nucleotide sequence ID" value="NZ_QOUX01000047.1"/>
</dbReference>